<dbReference type="Proteomes" id="UP000002640">
    <property type="component" value="Unassembled WGS sequence"/>
</dbReference>
<gene>
    <name evidence="2" type="ORF">PHYSODRAFT_312059</name>
</gene>
<dbReference type="InParanoid" id="G4YY17"/>
<feature type="region of interest" description="Disordered" evidence="1">
    <location>
        <begin position="1"/>
        <end position="25"/>
    </location>
</feature>
<dbReference type="KEGG" id="psoj:PHYSODRAFT_312059"/>
<evidence type="ECO:0000313" key="2">
    <source>
        <dbReference type="EMBL" id="EGZ25720.1"/>
    </source>
</evidence>
<evidence type="ECO:0000256" key="1">
    <source>
        <dbReference type="SAM" id="MobiDB-lite"/>
    </source>
</evidence>
<keyword evidence="3" id="KW-1185">Reference proteome</keyword>
<reference evidence="2 3" key="1">
    <citation type="journal article" date="2006" name="Science">
        <title>Phytophthora genome sequences uncover evolutionary origins and mechanisms of pathogenesis.</title>
        <authorList>
            <person name="Tyler B.M."/>
            <person name="Tripathy S."/>
            <person name="Zhang X."/>
            <person name="Dehal P."/>
            <person name="Jiang R.H."/>
            <person name="Aerts A."/>
            <person name="Arredondo F.D."/>
            <person name="Baxter L."/>
            <person name="Bensasson D."/>
            <person name="Beynon J.L."/>
            <person name="Chapman J."/>
            <person name="Damasceno C.M."/>
            <person name="Dorrance A.E."/>
            <person name="Dou D."/>
            <person name="Dickerman A.W."/>
            <person name="Dubchak I.L."/>
            <person name="Garbelotto M."/>
            <person name="Gijzen M."/>
            <person name="Gordon S.G."/>
            <person name="Govers F."/>
            <person name="Grunwald N.J."/>
            <person name="Huang W."/>
            <person name="Ivors K.L."/>
            <person name="Jones R.W."/>
            <person name="Kamoun S."/>
            <person name="Krampis K."/>
            <person name="Lamour K.H."/>
            <person name="Lee M.K."/>
            <person name="McDonald W.H."/>
            <person name="Medina M."/>
            <person name="Meijer H.J."/>
            <person name="Nordberg E.K."/>
            <person name="Maclean D.J."/>
            <person name="Ospina-Giraldo M.D."/>
            <person name="Morris P.F."/>
            <person name="Phuntumart V."/>
            <person name="Putnam N.H."/>
            <person name="Rash S."/>
            <person name="Rose J.K."/>
            <person name="Sakihama Y."/>
            <person name="Salamov A.A."/>
            <person name="Savidor A."/>
            <person name="Scheuring C.F."/>
            <person name="Smith B.M."/>
            <person name="Sobral B.W."/>
            <person name="Terry A."/>
            <person name="Torto-Alalibo T.A."/>
            <person name="Win J."/>
            <person name="Xu Z."/>
            <person name="Zhang H."/>
            <person name="Grigoriev I.V."/>
            <person name="Rokhsar D.S."/>
            <person name="Boore J.L."/>
        </authorList>
    </citation>
    <scope>NUCLEOTIDE SEQUENCE [LARGE SCALE GENOMIC DNA]</scope>
    <source>
        <strain evidence="2 3">P6497</strain>
    </source>
</reference>
<evidence type="ECO:0008006" key="4">
    <source>
        <dbReference type="Google" id="ProtNLM"/>
    </source>
</evidence>
<protein>
    <recommendedName>
        <fullName evidence="4">PiggyBac transposable element-derived protein domain-containing protein</fullName>
    </recommendedName>
</protein>
<evidence type="ECO:0000313" key="3">
    <source>
        <dbReference type="Proteomes" id="UP000002640"/>
    </source>
</evidence>
<dbReference type="OMA" id="DISNTME"/>
<dbReference type="EMBL" id="JH159152">
    <property type="protein sequence ID" value="EGZ25720.1"/>
    <property type="molecule type" value="Genomic_DNA"/>
</dbReference>
<dbReference type="AlphaFoldDB" id="G4YY17"/>
<dbReference type="RefSeq" id="XP_009521008.1">
    <property type="nucleotide sequence ID" value="XM_009522713.1"/>
</dbReference>
<name>G4YY17_PHYSP</name>
<organism evidence="2 3">
    <name type="scientific">Phytophthora sojae (strain P6497)</name>
    <name type="common">Soybean stem and root rot agent</name>
    <name type="synonym">Phytophthora megasperma f. sp. glycines</name>
    <dbReference type="NCBI Taxonomy" id="1094619"/>
    <lineage>
        <taxon>Eukaryota</taxon>
        <taxon>Sar</taxon>
        <taxon>Stramenopiles</taxon>
        <taxon>Oomycota</taxon>
        <taxon>Peronosporomycetes</taxon>
        <taxon>Peronosporales</taxon>
        <taxon>Peronosporaceae</taxon>
        <taxon>Phytophthora</taxon>
    </lineage>
</organism>
<dbReference type="GeneID" id="20643453"/>
<sequence length="280" mass="30811">MSESDTSTGDKYETDSDIEDQAPPGTWRYVATEVEGVEVDDVDGFLLAKTREESSTGISRLLQKMFGTSDHHLPGVGLDPAILASLKNYANKSLREADAVTIDDVFQLVEVGLWLCFYGITPDAFYRAENARCYPPAAAVMSVAKYRSLLAAFGISNPQHRSNTSHRNAPFTLNRDISNTMEQIRRFCSDIGFVNEITIASLDDDMLRLRSQLVDDFGLAHIGNPKKRIHHEIVSVVTGFYLGGHIAGRGESNIDAVRILQRSLGGTSTENQICLPGILE</sequence>
<proteinExistence type="predicted"/>
<accession>G4YY17</accession>